<dbReference type="FunFam" id="1.10.8.710:FF:000002">
    <property type="entry name" value="dynein heavy chain 17, axonemal"/>
    <property type="match status" value="1"/>
</dbReference>
<dbReference type="SUPFAM" id="SSF52540">
    <property type="entry name" value="P-loop containing nucleoside triphosphate hydrolases"/>
    <property type="match status" value="4"/>
</dbReference>
<evidence type="ECO:0000259" key="21">
    <source>
        <dbReference type="SMART" id="SM00382"/>
    </source>
</evidence>
<dbReference type="FunFam" id="1.20.920.20:FF:000001">
    <property type="entry name" value="dynein heavy chain 2, axonemal"/>
    <property type="match status" value="1"/>
</dbReference>
<evidence type="ECO:0000256" key="9">
    <source>
        <dbReference type="ARBA" id="ARBA00022846"/>
    </source>
</evidence>
<evidence type="ECO:0000256" key="20">
    <source>
        <dbReference type="SAM" id="MobiDB-lite"/>
    </source>
</evidence>
<dbReference type="InterPro" id="IPR035706">
    <property type="entry name" value="AAA_9"/>
</dbReference>
<dbReference type="Pfam" id="PF18198">
    <property type="entry name" value="AAA_lid_11"/>
    <property type="match status" value="1"/>
</dbReference>
<evidence type="ECO:0000256" key="15">
    <source>
        <dbReference type="ARBA" id="ARBA00023273"/>
    </source>
</evidence>
<keyword evidence="9" id="KW-0282">Flagellum</keyword>
<dbReference type="GO" id="GO:0051959">
    <property type="term" value="F:dynein light intermediate chain binding"/>
    <property type="evidence" value="ECO:0007669"/>
    <property type="project" value="InterPro"/>
</dbReference>
<dbReference type="InterPro" id="IPR041466">
    <property type="entry name" value="Dynein_AAA5_ext"/>
</dbReference>
<dbReference type="Gene3D" id="3.40.50.300">
    <property type="entry name" value="P-loop containing nucleotide triphosphate hydrolases"/>
    <property type="match status" value="5"/>
</dbReference>
<evidence type="ECO:0000256" key="8">
    <source>
        <dbReference type="ARBA" id="ARBA00022840"/>
    </source>
</evidence>
<sequence>MDRRLEWIQERACLGLGVQPELFEQAVANPDTRTTVTSFLDGVAGTSSLLFALEQATIYVEEYQEVLAEEQDSNLENGEGEEHEGEGSHDGEGNQGAEDSQVTGEASAEDGAAPAEGQQEGEEPPKASRAATPEAATATANGTPRAGTPEAAAAPPADGAAPPPAEAVAAEGEAAPAGENGEGAEGGEGDEPPPPPAPKYIRKVISVPKVVSKLNVALGCLPEDQSACPAFYFILNRPGRVAVEELDEAVEFGLLPEGPSLRILEQMLSAVFVPILLQMSGGDVVQGGVLMQSMANSAHRELLGNMQKFHSQVTQALQQLTGDVTLQVPDVPLEDVERAAADSDLINQLEQYMAEWSQVLASVLQRESQKHPTGKGPLAEIEFWRERNAVLSSLYEQLNLPQVKRMILAVEKGSDDRNLIAGFKSQLGELTKLATEARDNVKFLTTLERHFKNIAAGPLAGILDTLPPMMNALRMVWIISRHYSDDQRMGSLFQRIAREIGDRVENAVDLRHIFRMSSAEAGELLKVCKSVLEHWLSTYMAMREKIELSGRDARWEFPKQLLFARTNYMAEICADLIEMVEIVDDFFRFLGPELKAVTGDTAGIDRVVHRVVAMYEPIESISFNVFDYGNLHEWKAAKAQFYADNEDIKAATRELIDTSFRKLRSAEGACELLQSFKSIKSKGAIQKQVMNKFNDILEQFAREIEQTADIFERNKDAPPVTKNQPPVAGAIKWVRSLLERLKRTMAKLLSTEEEIIRTTEVGQAVEAKFKSFARTVMHTEKKWFSGWSDTINAVAMQHLKQTIFRRNAASNRVEVNFHTDLVRLIRETRYLDRMGFPIPEIALNVALQEDKFLQWLEGLNSMLAKYYETIDQLSTVERELMERKLEELESCLQPGFTILNWNSLGITEFIGACDKAIATFQQLVKQVQKNSGIIEQVVYAIAGAQLVTEPEEGSEVLDLQEFHEHIERQRLAALEALVKKYRTISPLLGKIEEVVAGTNSGKSPGLTGYYAFWERAIFNALNTMVLSAMTRLQDMIDERSKHYEGVRKAPLFKVTVSLQSVDVVVQPPMAEVNKALGRLVRSLVESTKAFVRWMDGTCIETPEQRGATDDDEPIVFTFYWDVAANPQVIKTMLNLNQSIQKAITSVNKYTESWRRHQSLWKTDKNSVLDKFKARDPSAAAFEDKLSKYMKMSHEIALQARDFDQDFIRVSCHALASSVCDEALSWVRAISQTMRELDSATESALRDKIGRYQAALHRPPATLEELKQVLNTVNTIRGESMLMELRYTDLEERYRTRLLYATNPDETASCEGELKSACQVRELWLSLLNEADEVDWSLEETKKQFSETTRQQVADFAASTTELWERFRTSGPGLPTVELAAGLEDLHKYEASLAVALRQREQLVLAEKLFDMDITAYPELAQLEAEIRKLAQVYNVYAEHAEAVRQYASQLWSELDVGKMMSGTEAILTKLRKLKSLKLLPVFELVDKEIQGFYNSLPLMKELKSEALRKRHWTRLMEVTSQEFDMDPKTFTLGNMFAMQLHKYAEEIGKITNAAVKELTIESEIRKLADVWREQRFELGKYMKGPEDRGWVLRSTEDILVLLEDMGLNLQSMMASPFVRPFLTEVRAWEQKLSLIGECIEVWMHVQRKWMYLESIFVGSDDIRHQLPAEAKRFDNIDRQWQKIMNDTSKNTVVLDACTADGRLDLLKSLSEQLEICQKSLSEYLDTKRCAFPRFFFISDDELLSILGTSDPTSVQEHMLKLFDNCAALVFGRGNKTITGMVSSEKEGFEFRNVVPIEGAVELWMTNVEAEMRKTLYQITKEGIFYYAKSPRTKWISENLGMVTLVGSQIWWTWETEDVFRRVRDGNKHAMKDFAAKLTSQLTELTGMVRSDLSNEVRKKVNTLIIIDVHARDIIDTYVRDSIVDAREFAWESQLRFYWDRQQDDILIRQCTGLFKYGYEYMGLNGRLVITALTDRCYMTLTTALTYRLGGAPAGPAGTGKTETTKDLAKSMALLCVVFNCGEGLDYKAMGSIFSGLVQCGAWGCFDEFNRIEAEVLSVVSSQIKQIQEALKNDLTRFQFEGKEISIDPRTGIFITMNPGYAGRTELPDNLKALFRPVTMVVPDLEQICEIMLFSEGFDSAKVLAKKMTVLYKLSREQLSKQHHYDFGLRALKSVLVMAGSLKRGAPDMSEQLVLMRALRDMNLPKFIFDDVPLFLGLINDLFPGMDCPRVRYPQFNDVVEADLADQGYKVLTDPSEQVDKVVQLYEVMMTRHTTMVVGQTGGGKTVILNTLARAQTKLGKKTHLYTINPKAISVSELYGVLDKDTRDWTDGLLSNIFREMNKPLPAERDEARYLVFDGDVDAVWVENMNSVMDDNKLLTLPNGERIRLQNHCKLLFEVYDLQYASPATISRCGMVYVDSRNLGYKPYIYTWLNARSKQGEVDILRGLFEKYAVPAVDWVLEGVDGEELVRRPKQAVPVTNLNMITQLCNLLNAVITDHPRMSDPQILEAVFIFCTIWSLGAALIQRPDCTDRDRFDAFVKHIASMGLVDGERVAATQLPARSLYEYCFDTHEGVWKSWRSYLQPYEPPADGAFAKILVPTVDVVRSTWLLNTVVAAGKPCLFVGESGTAKSVTIANYLAHLDASINIVLNVNFSSRTSSLDVQRAIEDSTEKRTKDTYGPPMGKRLLMFIDDLNMPRVDTYGTQQPIALLKLFIERRGLYDRGKELSWKNMKDVQVVGAMGPPGGARNPVDPRFISLFSVFEIQFPSNENLRTIYQAILSRHLAKLPAEEIRDQLGERLTDVTLELYNFIIDRLPPTPSRFHYIFNLRDLSRIYEGLLLSVGDCFKTPEQFLRLWHNECLRVLHDRLISTDDKKLVCERMEALVQQKFPNLAAHTLTSPVLFGDFKHAVNELLGEGEVAPRMYDDLGDYASIKPLFEEIMQLYNRKRKPLNLVFFEDALEHLTRIHRTLRLPQGNCLLVGVGGSGKQSLSKLAAYTAGCEVFEITLTRGYDELAFREDLKRLYALLGADNKRVMFLFTDAHVADEGFLELINNMLTSGMVPALYDGAEKDGLISSVRAEVEKKGLLITKESCWSYYVDKCRNNLHVVLAMSPVGETLRSRCRNFPGMVNNTVIDWFEPWPEQALTSVASVFLAEENLPEALRPQIVEHMVTVHQSVRNFSARFLEELRRYNYVTPKNYLDFINNYKRALATNRRTISDTVSRLSGGLEKLIQAAVEVDAMQKELSQAKVVVEQATKECNELLEVISTNTVEVEAKAKAAVEKEAQLKIDAEQITVEKAEAEAALEEAIPALEEAAAALQDLSKDHITEIRSFAKPHEMVQKVCECVVILRNLKDVSWAGAKAMMADGNFLRSLLEFDKDSLTDKQVKKVKEYLKDKNFNFDALKNISIAGAGLLKWVLAMVNYNNVARTVEPKRKKVAESEKNLRIAQKDLTTTKAELQSLNTQLSQLRAQFEEKTAEQQDLKAKADLMERRLIAASKLIAGLGSERERWTRDIADLESRRDRLIGDCLLTSSFLSYTGAFTATYRHAMVYEMWQDDVKARGVPLTQPFRLEFLLTSDVETTAWASEGLPSDELSIQNGILTVRANRWPLCIDPQMQAVNWIKTREGRMLEGKVKTFNDSDFLKQLELSIQYGFPFLFENLDEYIDPVIDPVLEKNLVAGSSGKSVIKLGDKEVEWDSNFRLYMTSKLSNPHYGPEISGKTMIINYGVTQMGLTEQLLNVTLRHERSDLEEAREALIKQMSENKATLQALEDTLLRELSNAQGNILDNSELIATLESAKLKAVEIAEKLEASKVTAAEIEETRVRYSPAAKRGAILFFVIAGLSAITNMYEYSLASFLVVFNGSLHSSRRDASIEGRLRNIIDTLTYDVYAYTCLGLFERHKLMLSFQLTAKILEGDTPLDPLLLDFFLKGNLSLDKAARRKPFDWFPDAGWQDLMRLVELGQKKTGHDGRMHALASLANDVETDEEAWRAWYDLEAPEEAPMPCGYDSLLSDFEKLCLMRCLRMDRVTVGITRFVIGVMGEKYVQPPVLEYRSIYKQSSETTPIVFVLSPGADPAFDVFKLGEEMGFRPGAKLKYMALGQGMGPKAQELIETGATRGLWIMLQNCHLLPTWLKTLEKILEKITKPHADFRLWLTTEPSDRFPLGVLQRSLKVVTEPPNGLKLNMRQSYSKITEEVLADCPHHAFRPLVYVLAFFHAVVQERRKYGKLGWNVPYDFNETDFRISMALISTYLTKAWDAQDDLIPWGTLRYLIGEAMYGGRVSDSYDRRILTTYLDEYLGDFLFDAFQPFRFYACKDYEIAIPQSGNRDIYLKAIEALPLVQSPEAFGLHANADISYYTSATKAIWADLVDLQPRTGGGGSGVAREEFIGTVARDIAAKIPEPFDLPQLRKEMGAPSPTQVVLLQELERWNEVLSVMVQSLRDLQRALSGEIGFSSRLEELASSLYNGKLPAMWARLNPATEKALGAWMLWFGRRYRQYKEWTEHGEPKVMWLSGLHIPETYIAALVQAACRDKGWPLDKSTLYTKVTKFTDPYQVTERPKYGCFMSGLYLEGAAWDPETSQLRKQDPKVLVTELPILQVIPIEANKLKLANTFRAPVYVTQARRNAMGVGMVFDADLATHEHSSHWVLQGVALVLNIDQ</sequence>
<dbReference type="InterPro" id="IPR043157">
    <property type="entry name" value="Dynein_AAA1S"/>
</dbReference>
<dbReference type="FunFam" id="1.20.920.30:FF:000007">
    <property type="entry name" value="Dynein axonemal heavy chain 10"/>
    <property type="match status" value="1"/>
</dbReference>
<dbReference type="InterPro" id="IPR043160">
    <property type="entry name" value="Dynein_C_barrel"/>
</dbReference>
<keyword evidence="11 19" id="KW-0175">Coiled coil</keyword>
<dbReference type="Gene3D" id="1.10.8.720">
    <property type="entry name" value="Region D6 of dynein motor"/>
    <property type="match status" value="1"/>
</dbReference>
<dbReference type="InterPro" id="IPR026983">
    <property type="entry name" value="DHC"/>
</dbReference>
<evidence type="ECO:0000256" key="3">
    <source>
        <dbReference type="ARBA" id="ARBA00022490"/>
    </source>
</evidence>
<feature type="domain" description="AAA+ ATPase" evidence="21">
    <location>
        <begin position="2616"/>
        <end position="2769"/>
    </location>
</feature>
<dbReference type="Pfam" id="PF18199">
    <property type="entry name" value="Dynein_C"/>
    <property type="match status" value="1"/>
</dbReference>
<dbReference type="FunFam" id="1.10.8.720:FF:000005">
    <property type="entry name" value="Dynein axonemal heavy chain 10"/>
    <property type="match status" value="1"/>
</dbReference>
<dbReference type="Gene3D" id="1.10.287.2620">
    <property type="match status" value="1"/>
</dbReference>
<dbReference type="InterPro" id="IPR027417">
    <property type="entry name" value="P-loop_NTPase"/>
</dbReference>
<keyword evidence="5" id="KW-0677">Repeat</keyword>
<evidence type="ECO:0000256" key="12">
    <source>
        <dbReference type="ARBA" id="ARBA00023069"/>
    </source>
</evidence>
<evidence type="ECO:0000256" key="2">
    <source>
        <dbReference type="ARBA" id="ARBA00008887"/>
    </source>
</evidence>
<dbReference type="FunFam" id="3.10.490.20:FF:000006">
    <property type="entry name" value="Dynein axonemal heavy chain 10"/>
    <property type="match status" value="1"/>
</dbReference>
<dbReference type="InterPro" id="IPR041589">
    <property type="entry name" value="DNAH3_AAA_lid_1"/>
</dbReference>
<dbReference type="Pfam" id="PF03028">
    <property type="entry name" value="Dynein_heavy"/>
    <property type="match status" value="1"/>
</dbReference>
<keyword evidence="23" id="KW-1185">Reference proteome</keyword>
<dbReference type="FunFam" id="3.40.50.300:FF:002141">
    <property type="entry name" value="Dynein heavy chain"/>
    <property type="match status" value="1"/>
</dbReference>
<feature type="compositionally biased region" description="Low complexity" evidence="20">
    <location>
        <begin position="127"/>
        <end position="179"/>
    </location>
</feature>
<feature type="coiled-coil region" evidence="19">
    <location>
        <begin position="3739"/>
        <end position="3777"/>
    </location>
</feature>
<dbReference type="InterPro" id="IPR041228">
    <property type="entry name" value="Dynein_C"/>
</dbReference>
<dbReference type="Gene3D" id="3.10.490.20">
    <property type="match status" value="1"/>
</dbReference>
<keyword evidence="15" id="KW-0966">Cell projection</keyword>
<comment type="subunit">
    <text evidence="17">The I1 inner arm complex (also known as the f dynein complex) is a two-headed isoform composed of two heavy chains (1-alpha and 1-beta), three intermediate chains and three light chains. I1 occupies a specific position proximal to the first radial spoke and repeats every 96 nm along the length of the axoneme.</text>
</comment>
<keyword evidence="4" id="KW-0493">Microtubule</keyword>
<dbReference type="FunFam" id="3.40.50.300:FF:000884">
    <property type="entry name" value="Dynein axonemal heavy chain 10"/>
    <property type="match status" value="1"/>
</dbReference>
<comment type="function">
    <text evidence="16">Force generating protein of eukaryotic cilia and flagella. Produces force towards the minus ends of microtubules. Dynein has ATPase activity; the force-producing power stroke is thought to occur on release of ADP. Required for assembly of the I1 inner arm complex and its targeting to the appropriate axoneme location. Also required for phototaxis.</text>
</comment>
<gene>
    <name evidence="22" type="ORF">HYH03_009885</name>
</gene>
<dbReference type="InterPro" id="IPR042219">
    <property type="entry name" value="AAA_lid_11_sf"/>
</dbReference>
<evidence type="ECO:0000256" key="11">
    <source>
        <dbReference type="ARBA" id="ARBA00023054"/>
    </source>
</evidence>
<feature type="region of interest" description="Disordered" evidence="20">
    <location>
        <begin position="71"/>
        <end position="200"/>
    </location>
</feature>
<dbReference type="Gene3D" id="3.20.180.20">
    <property type="entry name" value="Dynein heavy chain, N-terminal domain 2"/>
    <property type="match status" value="1"/>
</dbReference>
<dbReference type="InterPro" id="IPR042228">
    <property type="entry name" value="Dynein_linker_3"/>
</dbReference>
<keyword evidence="10" id="KW-0243">Dynein</keyword>
<feature type="compositionally biased region" description="Acidic residues" evidence="20">
    <location>
        <begin position="71"/>
        <end position="84"/>
    </location>
</feature>
<dbReference type="Pfam" id="PF08385">
    <property type="entry name" value="DHC_N1"/>
    <property type="match status" value="1"/>
</dbReference>
<dbReference type="PANTHER" id="PTHR22878:SF63">
    <property type="entry name" value="DYNEIN AXONEMAL HEAVY CHAIN 10"/>
    <property type="match status" value="1"/>
</dbReference>
<dbReference type="GO" id="GO:0005524">
    <property type="term" value="F:ATP binding"/>
    <property type="evidence" value="ECO:0007669"/>
    <property type="project" value="UniProtKB-KW"/>
</dbReference>
<dbReference type="Pfam" id="PF17857">
    <property type="entry name" value="AAA_lid_1"/>
    <property type="match status" value="1"/>
</dbReference>
<organism evidence="22 23">
    <name type="scientific">Edaphochlamys debaryana</name>
    <dbReference type="NCBI Taxonomy" id="47281"/>
    <lineage>
        <taxon>Eukaryota</taxon>
        <taxon>Viridiplantae</taxon>
        <taxon>Chlorophyta</taxon>
        <taxon>core chlorophytes</taxon>
        <taxon>Chlorophyceae</taxon>
        <taxon>CS clade</taxon>
        <taxon>Chlamydomonadales</taxon>
        <taxon>Chlamydomonadales incertae sedis</taxon>
        <taxon>Edaphochlamys</taxon>
    </lineage>
</organism>
<dbReference type="InterPro" id="IPR003593">
    <property type="entry name" value="AAA+_ATPase"/>
</dbReference>
<evidence type="ECO:0000256" key="13">
    <source>
        <dbReference type="ARBA" id="ARBA00023175"/>
    </source>
</evidence>
<keyword evidence="6" id="KW-0547">Nucleotide-binding</keyword>
<dbReference type="GO" id="GO:0060294">
    <property type="term" value="P:cilium movement involved in cell motility"/>
    <property type="evidence" value="ECO:0007669"/>
    <property type="project" value="UniProtKB-ARBA"/>
</dbReference>
<dbReference type="Gene3D" id="1.20.920.20">
    <property type="match status" value="1"/>
</dbReference>
<evidence type="ECO:0000256" key="7">
    <source>
        <dbReference type="ARBA" id="ARBA00022794"/>
    </source>
</evidence>
<dbReference type="SMART" id="SM00382">
    <property type="entry name" value="AAA"/>
    <property type="match status" value="4"/>
</dbReference>
<keyword evidence="8" id="KW-0067">ATP-binding</keyword>
<dbReference type="Pfam" id="PF08393">
    <property type="entry name" value="DHC_N2"/>
    <property type="match status" value="1"/>
</dbReference>
<name>A0A835XY15_9CHLO</name>
<dbReference type="FunFam" id="3.20.180.20:FF:000001">
    <property type="entry name" value="Dynein axonemal heavy chain 5"/>
    <property type="match status" value="1"/>
</dbReference>
<dbReference type="Gene3D" id="1.20.140.100">
    <property type="entry name" value="Dynein heavy chain, N-terminal domain 2"/>
    <property type="match status" value="1"/>
</dbReference>
<evidence type="ECO:0000256" key="17">
    <source>
        <dbReference type="ARBA" id="ARBA00063032"/>
    </source>
</evidence>
<feature type="domain" description="AAA+ ATPase" evidence="21">
    <location>
        <begin position="2270"/>
        <end position="2420"/>
    </location>
</feature>
<dbReference type="GO" id="GO:0036156">
    <property type="term" value="C:inner dynein arm"/>
    <property type="evidence" value="ECO:0007669"/>
    <property type="project" value="UniProtKB-ARBA"/>
</dbReference>
<keyword evidence="13" id="KW-0505">Motor protein</keyword>
<keyword evidence="14" id="KW-0206">Cytoskeleton</keyword>
<dbReference type="FunFam" id="3.40.50.300:FF:000063">
    <property type="entry name" value="dynein heavy chain 6, axonemal"/>
    <property type="match status" value="1"/>
</dbReference>
<dbReference type="Gene3D" id="1.20.920.30">
    <property type="match status" value="1"/>
</dbReference>
<evidence type="ECO:0000256" key="16">
    <source>
        <dbReference type="ARBA" id="ARBA00054075"/>
    </source>
</evidence>
<feature type="compositionally biased region" description="Low complexity" evidence="20">
    <location>
        <begin position="109"/>
        <end position="118"/>
    </location>
</feature>
<comment type="caution">
    <text evidence="22">The sequence shown here is derived from an EMBL/GenBank/DDBJ whole genome shotgun (WGS) entry which is preliminary data.</text>
</comment>
<dbReference type="Proteomes" id="UP000612055">
    <property type="component" value="Unassembled WGS sequence"/>
</dbReference>
<evidence type="ECO:0000256" key="14">
    <source>
        <dbReference type="ARBA" id="ARBA00023212"/>
    </source>
</evidence>
<dbReference type="Gene3D" id="1.20.1270.280">
    <property type="match status" value="1"/>
</dbReference>
<proteinExistence type="inferred from homology"/>
<dbReference type="InterPro" id="IPR035699">
    <property type="entry name" value="AAA_6"/>
</dbReference>
<dbReference type="FunFam" id="3.40.50.300:FF:000049">
    <property type="entry name" value="Dynein, axonemal, heavy chain 5"/>
    <property type="match status" value="1"/>
</dbReference>
<dbReference type="FunFam" id="1.10.287.2620:FF:000002">
    <property type="entry name" value="Dynein heavy chain 2, axonemal"/>
    <property type="match status" value="1"/>
</dbReference>
<comment type="subcellular location">
    <subcellularLocation>
        <location evidence="1">Cytoplasm</location>
        <location evidence="1">Cytoskeleton</location>
        <location evidence="1">Flagellum axoneme</location>
    </subcellularLocation>
</comment>
<dbReference type="Pfam" id="PF12775">
    <property type="entry name" value="AAA_7"/>
    <property type="match status" value="1"/>
</dbReference>
<dbReference type="GO" id="GO:0008569">
    <property type="term" value="F:minus-end-directed microtubule motor activity"/>
    <property type="evidence" value="ECO:0007669"/>
    <property type="project" value="InterPro"/>
</dbReference>
<dbReference type="Pfam" id="PF12777">
    <property type="entry name" value="MT"/>
    <property type="match status" value="1"/>
</dbReference>
<feature type="domain" description="AAA+ ATPase" evidence="21">
    <location>
        <begin position="2972"/>
        <end position="3134"/>
    </location>
</feature>
<dbReference type="FunFam" id="1.20.58.1120:FF:000008">
    <property type="entry name" value="Dynein heavy chain 10, axonemal"/>
    <property type="match status" value="1"/>
</dbReference>
<accession>A0A835XY15</accession>
<evidence type="ECO:0000313" key="22">
    <source>
        <dbReference type="EMBL" id="KAG2491722.1"/>
    </source>
</evidence>
<evidence type="ECO:0000256" key="10">
    <source>
        <dbReference type="ARBA" id="ARBA00023017"/>
    </source>
</evidence>
<keyword evidence="3" id="KW-0963">Cytoplasm</keyword>
<keyword evidence="12" id="KW-0969">Cilium</keyword>
<evidence type="ECO:0000256" key="1">
    <source>
        <dbReference type="ARBA" id="ARBA00004611"/>
    </source>
</evidence>
<dbReference type="Gene3D" id="1.10.8.710">
    <property type="match status" value="1"/>
</dbReference>
<dbReference type="PANTHER" id="PTHR22878">
    <property type="entry name" value="DYNEIN HEAVY CHAIN 6, AXONEMAL-LIKE-RELATED"/>
    <property type="match status" value="1"/>
</dbReference>
<dbReference type="FunFam" id="1.10.8.1220:FF:000001">
    <property type="entry name" value="Dynein axonemal heavy chain 5"/>
    <property type="match status" value="1"/>
</dbReference>
<dbReference type="Gene3D" id="6.10.140.1060">
    <property type="match status" value="1"/>
</dbReference>
<dbReference type="FunFam" id="1.20.140.100:FF:000001">
    <property type="entry name" value="dynein heavy chain 17, axonemal"/>
    <property type="match status" value="1"/>
</dbReference>
<dbReference type="InterPro" id="IPR013594">
    <property type="entry name" value="Dynein_heavy_tail"/>
</dbReference>
<dbReference type="Pfam" id="PF12774">
    <property type="entry name" value="AAA_6"/>
    <property type="match status" value="1"/>
</dbReference>
<comment type="similarity">
    <text evidence="2">Belongs to the dynein heavy chain family.</text>
</comment>
<dbReference type="Pfam" id="PF17852">
    <property type="entry name" value="Dynein_AAA_lid"/>
    <property type="match status" value="1"/>
</dbReference>
<dbReference type="GO" id="GO:0036159">
    <property type="term" value="P:inner dynein arm assembly"/>
    <property type="evidence" value="ECO:0007669"/>
    <property type="project" value="UniProtKB-ARBA"/>
</dbReference>
<dbReference type="InterPro" id="IPR024317">
    <property type="entry name" value="Dynein_heavy_chain_D4_dom"/>
</dbReference>
<evidence type="ECO:0000256" key="18">
    <source>
        <dbReference type="ARBA" id="ARBA00077719"/>
    </source>
</evidence>
<dbReference type="FunFam" id="1.20.1270.280:FF:000005">
    <property type="entry name" value="Dynein axonemal heavy chain 10"/>
    <property type="match status" value="1"/>
</dbReference>
<keyword evidence="7" id="KW-0970">Cilium biogenesis/degradation</keyword>
<dbReference type="InterPro" id="IPR004273">
    <property type="entry name" value="Dynein_heavy_D6_P-loop"/>
</dbReference>
<evidence type="ECO:0000256" key="5">
    <source>
        <dbReference type="ARBA" id="ARBA00022737"/>
    </source>
</evidence>
<feature type="coiled-coil region" evidence="19">
    <location>
        <begin position="3437"/>
        <end position="3527"/>
    </location>
</feature>
<dbReference type="EMBL" id="JAEHOE010000050">
    <property type="protein sequence ID" value="KAG2491722.1"/>
    <property type="molecule type" value="Genomic_DNA"/>
</dbReference>
<protein>
    <recommendedName>
        <fullName evidence="18">Dynein-1, subspecies f</fullName>
    </recommendedName>
</protein>
<dbReference type="GO" id="GO:0045505">
    <property type="term" value="F:dynein intermediate chain binding"/>
    <property type="evidence" value="ECO:0007669"/>
    <property type="project" value="InterPro"/>
</dbReference>
<dbReference type="InterPro" id="IPR041658">
    <property type="entry name" value="AAA_lid_11"/>
</dbReference>
<dbReference type="FunFam" id="3.40.50.300:FF:000153">
    <property type="entry name" value="Dynein axonemal heavy chain 1"/>
    <property type="match status" value="1"/>
</dbReference>
<dbReference type="GO" id="GO:0005874">
    <property type="term" value="C:microtubule"/>
    <property type="evidence" value="ECO:0007669"/>
    <property type="project" value="UniProtKB-KW"/>
</dbReference>
<dbReference type="InterPro" id="IPR042222">
    <property type="entry name" value="Dynein_2_N"/>
</dbReference>
<feature type="coiled-coil region" evidence="19">
    <location>
        <begin position="3237"/>
        <end position="3321"/>
    </location>
</feature>
<evidence type="ECO:0000256" key="4">
    <source>
        <dbReference type="ARBA" id="ARBA00022701"/>
    </source>
</evidence>
<dbReference type="Gene3D" id="1.20.58.1120">
    <property type="match status" value="1"/>
</dbReference>
<dbReference type="OrthoDB" id="64868at2759"/>
<dbReference type="Gene3D" id="1.10.8.1220">
    <property type="match status" value="1"/>
</dbReference>
<evidence type="ECO:0000256" key="6">
    <source>
        <dbReference type="ARBA" id="ARBA00022741"/>
    </source>
</evidence>
<reference evidence="22" key="1">
    <citation type="journal article" date="2020" name="bioRxiv">
        <title>Comparative genomics of Chlamydomonas.</title>
        <authorList>
            <person name="Craig R.J."/>
            <person name="Hasan A.R."/>
            <person name="Ness R.W."/>
            <person name="Keightley P.D."/>
        </authorList>
    </citation>
    <scope>NUCLEOTIDE SEQUENCE</scope>
    <source>
        <strain evidence="22">CCAP 11/70</strain>
    </source>
</reference>
<dbReference type="GO" id="GO:0008017">
    <property type="term" value="F:microtubule binding"/>
    <property type="evidence" value="ECO:0007669"/>
    <property type="project" value="UniProtKB-ARBA"/>
</dbReference>
<dbReference type="Pfam" id="PF12780">
    <property type="entry name" value="AAA_8"/>
    <property type="match status" value="1"/>
</dbReference>
<dbReference type="InterPro" id="IPR013602">
    <property type="entry name" value="Dynein_heavy_linker"/>
</dbReference>
<evidence type="ECO:0000256" key="19">
    <source>
        <dbReference type="SAM" id="Coils"/>
    </source>
</evidence>
<dbReference type="Pfam" id="PF12781">
    <property type="entry name" value="AAA_9"/>
    <property type="match status" value="1"/>
</dbReference>
<dbReference type="Gene3D" id="1.10.472.130">
    <property type="match status" value="1"/>
</dbReference>
<evidence type="ECO:0000313" key="23">
    <source>
        <dbReference type="Proteomes" id="UP000612055"/>
    </source>
</evidence>
<dbReference type="InterPro" id="IPR024743">
    <property type="entry name" value="Dynein_HC_stalk"/>
</dbReference>
<feature type="domain" description="AAA+ ATPase" evidence="21">
    <location>
        <begin position="1986"/>
        <end position="2124"/>
    </location>
</feature>